<accession>A0A5C6TIT6</accession>
<reference evidence="1 2" key="1">
    <citation type="submission" date="2019-07" db="EMBL/GenBank/DDBJ databases">
        <title>The First High-Quality Draft Genome Sequence of the Causal Agent of the Current Panama Disease Epidemic.</title>
        <authorList>
            <person name="Warmington R.J."/>
            <person name="Kay W."/>
            <person name="Jeffries A."/>
            <person name="Bebber D."/>
            <person name="Moore K."/>
            <person name="Studholme D.J."/>
        </authorList>
    </citation>
    <scope>NUCLEOTIDE SEQUENCE [LARGE SCALE GENOMIC DNA]</scope>
    <source>
        <strain evidence="1 2">TR4</strain>
    </source>
</reference>
<proteinExistence type="predicted"/>
<evidence type="ECO:0000313" key="1">
    <source>
        <dbReference type="EMBL" id="TXC10573.1"/>
    </source>
</evidence>
<dbReference type="AlphaFoldDB" id="A0A5C6TIT6"/>
<organism evidence="1 2">
    <name type="scientific">Fusarium oxysporum f. sp. cubense</name>
    <dbReference type="NCBI Taxonomy" id="61366"/>
    <lineage>
        <taxon>Eukaryota</taxon>
        <taxon>Fungi</taxon>
        <taxon>Dikarya</taxon>
        <taxon>Ascomycota</taxon>
        <taxon>Pezizomycotina</taxon>
        <taxon>Sordariomycetes</taxon>
        <taxon>Hypocreomycetidae</taxon>
        <taxon>Hypocreales</taxon>
        <taxon>Nectriaceae</taxon>
        <taxon>Fusarium</taxon>
        <taxon>Fusarium oxysporum species complex</taxon>
    </lineage>
</organism>
<name>A0A5C6TIT6_FUSOC</name>
<sequence>MSFNELLQEWCNARPATVRHTQVISSALRKSFFERVFQLWDSNETFVSLPELLPKKLRQTSYEAGLFKANLPVTPSKRKRGTTKQDNDHRMASAPAFLSVEFSSEAEGREFRLVWKDGGSTKVPVEYVKLIDGMTKAKAIEGAIMNWDRNERARVEEYNTKLIIALARMRIIRFAKAGTHAFPYIPQDLRVNNRTIQCKLITDEFDEFFQMMKAVHEGLSRSKLGAPNHMMQTRKKAY</sequence>
<dbReference type="EMBL" id="VMNF01000004">
    <property type="protein sequence ID" value="TXC10573.1"/>
    <property type="molecule type" value="Genomic_DNA"/>
</dbReference>
<gene>
    <name evidence="1" type="ORF">FocTR4_00004940</name>
</gene>
<evidence type="ECO:0000313" key="2">
    <source>
        <dbReference type="Proteomes" id="UP000321331"/>
    </source>
</evidence>
<comment type="caution">
    <text evidence="1">The sequence shown here is derived from an EMBL/GenBank/DDBJ whole genome shotgun (WGS) entry which is preliminary data.</text>
</comment>
<protein>
    <submittedName>
        <fullName evidence="1">Uncharacterized protein</fullName>
    </submittedName>
</protein>
<dbReference type="Proteomes" id="UP000321331">
    <property type="component" value="Unassembled WGS sequence"/>
</dbReference>